<proteinExistence type="predicted"/>
<keyword evidence="3" id="KW-1185">Reference proteome</keyword>
<evidence type="ECO:0000256" key="1">
    <source>
        <dbReference type="SAM" id="Phobius"/>
    </source>
</evidence>
<keyword evidence="1" id="KW-0812">Transmembrane</keyword>
<comment type="caution">
    <text evidence="2">The sequence shown here is derived from an EMBL/GenBank/DDBJ whole genome shotgun (WGS) entry which is preliminary data.</text>
</comment>
<name>A0A7Z0QSH1_9GAMM</name>
<evidence type="ECO:0000313" key="2">
    <source>
        <dbReference type="EMBL" id="NYZ62643.1"/>
    </source>
</evidence>
<reference evidence="2 3" key="1">
    <citation type="submission" date="2020-07" db="EMBL/GenBank/DDBJ databases">
        <title>isolation of Luteimonas sp. SJ-16.</title>
        <authorList>
            <person name="Huang X.-X."/>
            <person name="Xu L."/>
            <person name="Sun J.-Q."/>
        </authorList>
    </citation>
    <scope>NUCLEOTIDE SEQUENCE [LARGE SCALE GENOMIC DNA]</scope>
    <source>
        <strain evidence="2 3">SJ-16</strain>
    </source>
</reference>
<organism evidence="2 3">
    <name type="scientific">Luteimonas deserti</name>
    <dbReference type="NCBI Taxonomy" id="2752306"/>
    <lineage>
        <taxon>Bacteria</taxon>
        <taxon>Pseudomonadati</taxon>
        <taxon>Pseudomonadota</taxon>
        <taxon>Gammaproteobacteria</taxon>
        <taxon>Lysobacterales</taxon>
        <taxon>Lysobacteraceae</taxon>
        <taxon>Luteimonas</taxon>
    </lineage>
</organism>
<dbReference type="AlphaFoldDB" id="A0A7Z0QSH1"/>
<gene>
    <name evidence="2" type="ORF">H0E82_07665</name>
</gene>
<feature type="transmembrane region" description="Helical" evidence="1">
    <location>
        <begin position="107"/>
        <end position="126"/>
    </location>
</feature>
<dbReference type="RefSeq" id="WP_180544875.1">
    <property type="nucleotide sequence ID" value="NZ_JACCJZ010000014.1"/>
</dbReference>
<dbReference type="Proteomes" id="UP000589896">
    <property type="component" value="Unassembled WGS sequence"/>
</dbReference>
<feature type="transmembrane region" description="Helical" evidence="1">
    <location>
        <begin position="179"/>
        <end position="205"/>
    </location>
</feature>
<feature type="transmembrane region" description="Helical" evidence="1">
    <location>
        <begin position="70"/>
        <end position="87"/>
    </location>
</feature>
<evidence type="ECO:0000313" key="3">
    <source>
        <dbReference type="Proteomes" id="UP000589896"/>
    </source>
</evidence>
<keyword evidence="1" id="KW-1133">Transmembrane helix</keyword>
<feature type="transmembrane region" description="Helical" evidence="1">
    <location>
        <begin position="30"/>
        <end position="50"/>
    </location>
</feature>
<feature type="transmembrane region" description="Helical" evidence="1">
    <location>
        <begin position="6"/>
        <end position="23"/>
    </location>
</feature>
<feature type="transmembrane region" description="Helical" evidence="1">
    <location>
        <begin position="146"/>
        <end position="167"/>
    </location>
</feature>
<accession>A0A7Z0QSH1</accession>
<dbReference type="EMBL" id="JACCJZ010000014">
    <property type="protein sequence ID" value="NYZ62643.1"/>
    <property type="molecule type" value="Genomic_DNA"/>
</dbReference>
<protein>
    <submittedName>
        <fullName evidence="2">Uncharacterized protein</fullName>
    </submittedName>
</protein>
<keyword evidence="1" id="KW-0472">Membrane</keyword>
<sequence length="212" mass="23582">MAWRRWSWMGLLILAGVALWMLVAGRTTRVGIDIGMLGSVWLLGTAWLALYTASTMPRGELEQGIAPGEWQAWIGTVFMCVATLYFVSKLHVFGSESIPHAPQSRVVVRNLVVLLIAWTVLSRVLVARWNGHVQSDERDRDIEARAAGWGRAALVSAMVALAVTLGLSPVERLDWATHFMIANLLILLLMCGWLVEYAATAVLYWHDRRDAA</sequence>